<evidence type="ECO:0000256" key="10">
    <source>
        <dbReference type="ARBA" id="ARBA00023154"/>
    </source>
</evidence>
<keyword evidence="6 12" id="KW-0028">Amino-acid biosynthesis</keyword>
<dbReference type="EC" id="1.4.1.16" evidence="4 12"/>
<evidence type="ECO:0000256" key="6">
    <source>
        <dbReference type="ARBA" id="ARBA00022605"/>
    </source>
</evidence>
<feature type="binding site" evidence="13">
    <location>
        <begin position="94"/>
        <end position="96"/>
    </location>
    <ligand>
        <name>NADP(+)</name>
        <dbReference type="ChEBI" id="CHEBI:58349"/>
    </ligand>
</feature>
<feature type="binding site" evidence="13">
    <location>
        <begin position="123"/>
        <end position="127"/>
    </location>
    <ligand>
        <name>NADP(+)</name>
        <dbReference type="ChEBI" id="CHEBI:58349"/>
    </ligand>
</feature>
<evidence type="ECO:0000259" key="14">
    <source>
        <dbReference type="Pfam" id="PF16654"/>
    </source>
</evidence>
<comment type="function">
    <text evidence="12">Catalyzes the reversible NADPH-dependent reductive amination of L-2-amino-6-oxopimelate, the acyclic form of L-tetrahydrodipicolinate, to generate the meso compound, D,L-2,6-diaminopimelate.</text>
</comment>
<gene>
    <name evidence="15" type="ORF">AC625_03730</name>
</gene>
<feature type="binding site" evidence="13">
    <location>
        <position position="201"/>
    </location>
    <ligand>
        <name>substrate</name>
    </ligand>
</feature>
<evidence type="ECO:0000256" key="8">
    <source>
        <dbReference type="ARBA" id="ARBA00022915"/>
    </source>
</evidence>
<keyword evidence="9 12" id="KW-0560">Oxidoreductase</keyword>
<dbReference type="STRING" id="1679170.AC625_03730"/>
<evidence type="ECO:0000256" key="5">
    <source>
        <dbReference type="ARBA" id="ARBA00021654"/>
    </source>
</evidence>
<feature type="binding site" evidence="13">
    <location>
        <begin position="12"/>
        <end position="15"/>
    </location>
    <ligand>
        <name>NADP(+)</name>
        <dbReference type="ChEBI" id="CHEBI:58349"/>
    </ligand>
</feature>
<evidence type="ECO:0000256" key="11">
    <source>
        <dbReference type="ARBA" id="ARBA00052023"/>
    </source>
</evidence>
<name>A0A0K9GQ60_9BACI</name>
<dbReference type="RefSeq" id="WP_049680053.1">
    <property type="nucleotide sequence ID" value="NZ_LFZW01000001.1"/>
</dbReference>
<comment type="pathway">
    <text evidence="1 12">Amino-acid biosynthesis; L-lysine biosynthesis via DAP pathway; DL-2,6-diaminopimelate from (S)-tetrahydrodipicolinate: step 1/1.</text>
</comment>
<dbReference type="PATRIC" id="fig|1679170.3.peg.788"/>
<keyword evidence="16" id="KW-1185">Reference proteome</keyword>
<dbReference type="Proteomes" id="UP000037146">
    <property type="component" value="Unassembled WGS sequence"/>
</dbReference>
<sequence length="328" mass="36215">MSNQIKIGIVGYGNLGRGTVEAIKQCPDMELVAIFTRRTPDSISVNEPNVKVLHISKAVDYKDEIDVMILCGGSATDLPEQGPDFAQLFNTIDSYDTHAKIPEYFNSVDRAAKESGKTSIISVGWDPGLFSINRLMAEAILPNGENYTFWGKGVSQGHSDAVRRVEGVRGAVQYTVPIEDAVEKVRSGVNPELSTAEKHLRVCYVVAEDGYDQAKIEQDIVTMPNYFADYKTEVNFITEEELKENHSQLPHGGFVIRGGKTGSENKQIIEFSLNLESNPEFTASVLVAYARAAYRLNKEGQVGAKTVYEVAPVYLSPKSAEELRRDLL</sequence>
<dbReference type="Pfam" id="PF16654">
    <property type="entry name" value="DAPDH_C"/>
    <property type="match status" value="1"/>
</dbReference>
<dbReference type="EMBL" id="LFZW01000001">
    <property type="protein sequence ID" value="KMY48726.1"/>
    <property type="molecule type" value="Genomic_DNA"/>
</dbReference>
<dbReference type="GO" id="GO:0009089">
    <property type="term" value="P:lysine biosynthetic process via diaminopimelate"/>
    <property type="evidence" value="ECO:0007669"/>
    <property type="project" value="UniProtKB-UniRule"/>
</dbReference>
<feature type="binding site" evidence="13">
    <location>
        <position position="278"/>
    </location>
    <ligand>
        <name>substrate</name>
    </ligand>
</feature>
<keyword evidence="13" id="KW-0547">Nucleotide-binding</keyword>
<organism evidence="15 16">
    <name type="scientific">Peribacillus loiseleuriae</name>
    <dbReference type="NCBI Taxonomy" id="1679170"/>
    <lineage>
        <taxon>Bacteria</taxon>
        <taxon>Bacillati</taxon>
        <taxon>Bacillota</taxon>
        <taxon>Bacilli</taxon>
        <taxon>Bacillales</taxon>
        <taxon>Bacillaceae</taxon>
        <taxon>Peribacillus</taxon>
    </lineage>
</organism>
<keyword evidence="8 12" id="KW-0220">Diaminopimelate biosynthesis</keyword>
<evidence type="ECO:0000256" key="3">
    <source>
        <dbReference type="ARBA" id="ARBA00011738"/>
    </source>
</evidence>
<comment type="catalytic activity">
    <reaction evidence="11 12">
        <text>meso-2,6-diaminopimelate + NADP(+) + H2O = (S)-2-amino-6-oxoheptanedioate + NH4(+) + NADPH + H(+)</text>
        <dbReference type="Rhea" id="RHEA:13561"/>
        <dbReference type="ChEBI" id="CHEBI:15377"/>
        <dbReference type="ChEBI" id="CHEBI:15378"/>
        <dbReference type="ChEBI" id="CHEBI:28938"/>
        <dbReference type="ChEBI" id="CHEBI:57783"/>
        <dbReference type="ChEBI" id="CHEBI:57791"/>
        <dbReference type="ChEBI" id="CHEBI:58349"/>
        <dbReference type="ChEBI" id="CHEBI:58556"/>
        <dbReference type="EC" id="1.4.1.16"/>
    </reaction>
</comment>
<dbReference type="InterPro" id="IPR036291">
    <property type="entry name" value="NAD(P)-bd_dom_sf"/>
</dbReference>
<evidence type="ECO:0000256" key="4">
    <source>
        <dbReference type="ARBA" id="ARBA00012080"/>
    </source>
</evidence>
<dbReference type="PIRSF" id="PIRSF025648">
    <property type="entry name" value="DDH"/>
    <property type="match status" value="1"/>
</dbReference>
<keyword evidence="10 12" id="KW-0457">Lysine biosynthesis</keyword>
<dbReference type="UniPathway" id="UPA00034">
    <property type="reaction ID" value="UER00026"/>
</dbReference>
<evidence type="ECO:0000256" key="2">
    <source>
        <dbReference type="ARBA" id="ARBA00007442"/>
    </source>
</evidence>
<feature type="binding site" evidence="13">
    <location>
        <position position="150"/>
    </location>
    <ligand>
        <name>substrate</name>
    </ligand>
</feature>
<comment type="similarity">
    <text evidence="2 12">Belongs to the diaminopimelate dehydrogenase family.</text>
</comment>
<reference evidence="16" key="1">
    <citation type="submission" date="2015-07" db="EMBL/GenBank/DDBJ databases">
        <title>Genome sequencing project for genomic taxonomy and phylogenomics of Bacillus-like bacteria.</title>
        <authorList>
            <person name="Liu B."/>
            <person name="Wang J."/>
            <person name="Zhu Y."/>
            <person name="Liu G."/>
            <person name="Chen Q."/>
            <person name="Chen Z."/>
            <person name="Lan J."/>
            <person name="Che J."/>
            <person name="Ge C."/>
            <person name="Shi H."/>
            <person name="Pan Z."/>
            <person name="Liu X."/>
        </authorList>
    </citation>
    <scope>NUCLEOTIDE SEQUENCE [LARGE SCALE GENOMIC DNA]</scope>
    <source>
        <strain evidence="16">FJAT-27997</strain>
    </source>
</reference>
<feature type="domain" description="Meso-diaminopimelate D-dehydrogenase C-terminal" evidence="14">
    <location>
        <begin position="124"/>
        <end position="277"/>
    </location>
</feature>
<feature type="binding site" evidence="13">
    <location>
        <position position="251"/>
    </location>
    <ligand>
        <name>substrate</name>
    </ligand>
</feature>
<comment type="caution">
    <text evidence="15">The sequence shown here is derived from an EMBL/GenBank/DDBJ whole genome shotgun (WGS) entry which is preliminary data.</text>
</comment>
<evidence type="ECO:0000256" key="9">
    <source>
        <dbReference type="ARBA" id="ARBA00023002"/>
    </source>
</evidence>
<evidence type="ECO:0000256" key="12">
    <source>
        <dbReference type="PIRNR" id="PIRNR025648"/>
    </source>
</evidence>
<evidence type="ECO:0000313" key="15">
    <source>
        <dbReference type="EMBL" id="KMY48726.1"/>
    </source>
</evidence>
<dbReference type="OrthoDB" id="9779394at2"/>
<evidence type="ECO:0000313" key="16">
    <source>
        <dbReference type="Proteomes" id="UP000037146"/>
    </source>
</evidence>
<dbReference type="SUPFAM" id="SSF51735">
    <property type="entry name" value="NAD(P)-binding Rossmann-fold domains"/>
    <property type="match status" value="2"/>
</dbReference>
<evidence type="ECO:0000256" key="7">
    <source>
        <dbReference type="ARBA" id="ARBA00022857"/>
    </source>
</evidence>
<dbReference type="GO" id="GO:0000166">
    <property type="term" value="F:nucleotide binding"/>
    <property type="evidence" value="ECO:0007669"/>
    <property type="project" value="UniProtKB-KW"/>
</dbReference>
<comment type="subunit">
    <text evidence="3 12">Homodimer.</text>
</comment>
<proteinExistence type="inferred from homology"/>
<evidence type="ECO:0000256" key="13">
    <source>
        <dbReference type="PIRSR" id="PIRSR025648-1"/>
    </source>
</evidence>
<feature type="binding site" evidence="13">
    <location>
        <begin position="36"/>
        <end position="38"/>
    </location>
    <ligand>
        <name>NADP(+)</name>
        <dbReference type="ChEBI" id="CHEBI:58349"/>
    </ligand>
</feature>
<evidence type="ECO:0000256" key="1">
    <source>
        <dbReference type="ARBA" id="ARBA00004896"/>
    </source>
</evidence>
<dbReference type="CDD" id="cd02270">
    <property type="entry name" value="meso-DAPDH_N"/>
    <property type="match status" value="1"/>
</dbReference>
<dbReference type="GO" id="GO:0019877">
    <property type="term" value="P:diaminopimelate biosynthetic process"/>
    <property type="evidence" value="ECO:0007669"/>
    <property type="project" value="UniProtKB-UniRule"/>
</dbReference>
<protein>
    <recommendedName>
        <fullName evidence="5 12">Meso-diaminopimelate D-dehydrogenase</fullName>
        <shortName evidence="12">DAPDH</shortName>
        <shortName evidence="12">Meso-DAP dehydrogenase</shortName>
        <ecNumber evidence="4 12">1.4.1.16</ecNumber>
    </recommendedName>
</protein>
<dbReference type="Gene3D" id="3.40.50.720">
    <property type="entry name" value="NAD(P)-binding Rossmann-like Domain"/>
    <property type="match status" value="1"/>
</dbReference>
<accession>A0A0K9GQ60</accession>
<dbReference type="GO" id="GO:0047850">
    <property type="term" value="F:diaminopimelate dehydrogenase activity"/>
    <property type="evidence" value="ECO:0007669"/>
    <property type="project" value="UniProtKB-UniRule"/>
</dbReference>
<dbReference type="InterPro" id="IPR010190">
    <property type="entry name" value="Diaminopimelate_DH_Ddh"/>
</dbReference>
<dbReference type="AlphaFoldDB" id="A0A0K9GQ60"/>
<dbReference type="NCBIfam" id="TIGR01921">
    <property type="entry name" value="DAP-DH"/>
    <property type="match status" value="1"/>
</dbReference>
<dbReference type="InterPro" id="IPR032094">
    <property type="entry name" value="Meso-DAP_DH_C"/>
</dbReference>
<dbReference type="Gene3D" id="3.30.360.10">
    <property type="entry name" value="Dihydrodipicolinate Reductase, domain 2"/>
    <property type="match status" value="1"/>
</dbReference>
<feature type="binding site" evidence="13">
    <location>
        <begin position="71"/>
        <end position="74"/>
    </location>
    <ligand>
        <name>NADP(+)</name>
        <dbReference type="ChEBI" id="CHEBI:58349"/>
    </ligand>
</feature>
<feature type="binding site" evidence="13">
    <location>
        <position position="175"/>
    </location>
    <ligand>
        <name>substrate</name>
    </ligand>
</feature>
<keyword evidence="7 12" id="KW-0521">NADP</keyword>
<dbReference type="SUPFAM" id="SSF55347">
    <property type="entry name" value="Glyceraldehyde-3-phosphate dehydrogenase-like, C-terminal domain"/>
    <property type="match status" value="1"/>
</dbReference>